<keyword evidence="2" id="KW-0489">Methyltransferase</keyword>
<dbReference type="SUPFAM" id="SSF82199">
    <property type="entry name" value="SET domain"/>
    <property type="match status" value="1"/>
</dbReference>
<evidence type="ECO:0000313" key="2">
    <source>
        <dbReference type="EMBL" id="RUQ66761.1"/>
    </source>
</evidence>
<protein>
    <submittedName>
        <fullName evidence="2">SET domain-containing protein-lysine N-methyltransferase</fullName>
    </submittedName>
</protein>
<accession>A0A433J443</accession>
<dbReference type="AlphaFoldDB" id="A0A433J443"/>
<keyword evidence="2" id="KW-0808">Transferase</keyword>
<dbReference type="InterPro" id="IPR046341">
    <property type="entry name" value="SET_dom_sf"/>
</dbReference>
<organism evidence="2 3">
    <name type="scientific">Azospirillum doebereinerae</name>
    <dbReference type="NCBI Taxonomy" id="92933"/>
    <lineage>
        <taxon>Bacteria</taxon>
        <taxon>Pseudomonadati</taxon>
        <taxon>Pseudomonadota</taxon>
        <taxon>Alphaproteobacteria</taxon>
        <taxon>Rhodospirillales</taxon>
        <taxon>Azospirillaceae</taxon>
        <taxon>Azospirillum</taxon>
    </lineage>
</organism>
<name>A0A433J443_9PROT</name>
<evidence type="ECO:0000259" key="1">
    <source>
        <dbReference type="PROSITE" id="PS50280"/>
    </source>
</evidence>
<dbReference type="Proteomes" id="UP000280346">
    <property type="component" value="Unassembled WGS sequence"/>
</dbReference>
<dbReference type="Pfam" id="PF00856">
    <property type="entry name" value="SET"/>
    <property type="match status" value="1"/>
</dbReference>
<dbReference type="OrthoDB" id="9804945at2"/>
<proteinExistence type="predicted"/>
<comment type="caution">
    <text evidence="2">The sequence shown here is derived from an EMBL/GenBank/DDBJ whole genome shotgun (WGS) entry which is preliminary data.</text>
</comment>
<dbReference type="EMBL" id="RZIJ01000019">
    <property type="protein sequence ID" value="RUQ66761.1"/>
    <property type="molecule type" value="Genomic_DNA"/>
</dbReference>
<keyword evidence="3" id="KW-1185">Reference proteome</keyword>
<reference evidence="2 3" key="1">
    <citation type="submission" date="2018-12" db="EMBL/GenBank/DDBJ databases">
        <authorList>
            <person name="Yang Y."/>
        </authorList>
    </citation>
    <scope>NUCLEOTIDE SEQUENCE [LARGE SCALE GENOMIC DNA]</scope>
    <source>
        <strain evidence="2 3">GSF71</strain>
    </source>
</reference>
<dbReference type="RefSeq" id="WP_127001698.1">
    <property type="nucleotide sequence ID" value="NZ_CP173193.1"/>
</dbReference>
<evidence type="ECO:0000313" key="3">
    <source>
        <dbReference type="Proteomes" id="UP000280346"/>
    </source>
</evidence>
<dbReference type="GO" id="GO:0008168">
    <property type="term" value="F:methyltransferase activity"/>
    <property type="evidence" value="ECO:0007669"/>
    <property type="project" value="UniProtKB-KW"/>
</dbReference>
<dbReference type="GO" id="GO:0032259">
    <property type="term" value="P:methylation"/>
    <property type="evidence" value="ECO:0007669"/>
    <property type="project" value="UniProtKB-KW"/>
</dbReference>
<dbReference type="Gene3D" id="2.170.270.10">
    <property type="entry name" value="SET domain"/>
    <property type="match status" value="1"/>
</dbReference>
<dbReference type="InterPro" id="IPR001214">
    <property type="entry name" value="SET_dom"/>
</dbReference>
<dbReference type="PROSITE" id="PS50280">
    <property type="entry name" value="SET"/>
    <property type="match status" value="1"/>
</dbReference>
<sequence length="137" mass="14703">MPLLIPTRVASSPIEGLGLFAQAPVAAGTPMWAFDARIDRLLEPDAALLVDYPELARLIDAHGCVIEGLGILLPGDNARFVNHADSPLMGRADAADWRRFVALRDIAAGEEITCNYEEICEDVREAGAARYLSGDVG</sequence>
<gene>
    <name evidence="2" type="ORF">EJ913_21470</name>
</gene>
<feature type="domain" description="SET" evidence="1">
    <location>
        <begin position="5"/>
        <end position="117"/>
    </location>
</feature>